<dbReference type="KEGG" id="smen:SAMEA4412692_1223"/>
<comment type="cofactor">
    <cofactor evidence="6">
        <name>Zn(2+)</name>
        <dbReference type="ChEBI" id="CHEBI:29105"/>
    </cofactor>
    <text evidence="6">Binds 1 zinc ion per subunit.</text>
</comment>
<dbReference type="PIRSF" id="PIRSF021439">
    <property type="entry name" value="DUF972"/>
    <property type="match status" value="1"/>
</dbReference>
<proteinExistence type="inferred from homology"/>
<keyword evidence="1 6" id="KW-0963">Cytoplasm</keyword>
<feature type="binding site" evidence="6">
    <location>
        <position position="81"/>
    </location>
    <ligand>
        <name>Zn(2+)</name>
        <dbReference type="ChEBI" id="CHEBI:29105"/>
    </ligand>
</feature>
<accession>A0A239STV6</accession>
<comment type="subcellular location">
    <subcellularLocation>
        <location evidence="6">Cytoplasm</location>
        <location evidence="6">Nucleoid</location>
    </subcellularLocation>
    <text evidence="6">Localizes in tight foci, which correspond to the replisome at mid-cell throughout the cell cycle.</text>
</comment>
<dbReference type="STRING" id="1123308.GCA_000380085_01863"/>
<feature type="coiled-coil region" evidence="7">
    <location>
        <begin position="24"/>
        <end position="61"/>
    </location>
</feature>
<keyword evidence="3 6" id="KW-0479">Metal-binding</keyword>
<comment type="similarity">
    <text evidence="6">Belongs to the YabA family.</text>
</comment>
<gene>
    <name evidence="6" type="primary">yabA</name>
    <name evidence="8" type="ORF">SAMEA4412692_01223</name>
</gene>
<keyword evidence="5 6" id="KW-0236">DNA replication inhibitor</keyword>
<comment type="subunit">
    <text evidence="6">Homotetramer. Interacts with both DnaA and DnaN, acting as a bridge between these two proteins.</text>
</comment>
<name>A0A239STV6_9STRE</name>
<dbReference type="HAMAP" id="MF_01159">
    <property type="entry name" value="YabA"/>
    <property type="match status" value="1"/>
</dbReference>
<sequence>MDKRELFNALETFSQNLMLTLAEVESIKAHLQDLAQENTALRLENDKLREHLQQLETAEDVKLVRNTSNLEKIYDDGFHICKDFFGQRRDNDEPCAFCLELIYREDV</sequence>
<evidence type="ECO:0000256" key="6">
    <source>
        <dbReference type="HAMAP-Rule" id="MF_01159"/>
    </source>
</evidence>
<dbReference type="GO" id="GO:0008156">
    <property type="term" value="P:negative regulation of DNA replication"/>
    <property type="evidence" value="ECO:0007669"/>
    <property type="project" value="UniProtKB-UniRule"/>
</dbReference>
<dbReference type="EMBL" id="LT906439">
    <property type="protein sequence ID" value="SNU88766.1"/>
    <property type="molecule type" value="Genomic_DNA"/>
</dbReference>
<organism evidence="8 9">
    <name type="scientific">Streptococcus merionis</name>
    <dbReference type="NCBI Taxonomy" id="400065"/>
    <lineage>
        <taxon>Bacteria</taxon>
        <taxon>Bacillati</taxon>
        <taxon>Bacillota</taxon>
        <taxon>Bacilli</taxon>
        <taxon>Lactobacillales</taxon>
        <taxon>Streptococcaceae</taxon>
        <taxon>Streptococcus</taxon>
    </lineage>
</organism>
<keyword evidence="2 6" id="KW-0235">DNA replication</keyword>
<dbReference type="eggNOG" id="COG4467">
    <property type="taxonomic scope" value="Bacteria"/>
</dbReference>
<evidence type="ECO:0000256" key="2">
    <source>
        <dbReference type="ARBA" id="ARBA00022705"/>
    </source>
</evidence>
<evidence type="ECO:0000256" key="5">
    <source>
        <dbReference type="ARBA" id="ARBA00022880"/>
    </source>
</evidence>
<comment type="function">
    <text evidence="6">Involved in control of chromosome replication initiation. Inhibits the cooperative binding of DnaA to the oriC region, thus negatively regulating initiation of chromosome replication. Inhibits the ability of DnaA-ATP to form a helix on DNA; does not disassemble preformed DnaA-DNA helices. Decreases the residence time of DnaA on the chromosome at its binding sites (oriC, replication forks and promoter-binding sites). Tethers DnaA to the replication machinery via the DNA polymerase beta sliding clamp subunit (dnaN). Associates with oriC and other DnaA targets on the chromosome in a DnaA-dependent manner.</text>
</comment>
<evidence type="ECO:0000256" key="1">
    <source>
        <dbReference type="ARBA" id="ARBA00022490"/>
    </source>
</evidence>
<dbReference type="GO" id="GO:0043590">
    <property type="term" value="C:bacterial nucleoid"/>
    <property type="evidence" value="ECO:0007669"/>
    <property type="project" value="UniProtKB-UniRule"/>
</dbReference>
<dbReference type="NCBIfam" id="NF009640">
    <property type="entry name" value="PRK13169.1-1"/>
    <property type="match status" value="1"/>
</dbReference>
<dbReference type="InterPro" id="IPR010377">
    <property type="entry name" value="YabA"/>
</dbReference>
<evidence type="ECO:0000256" key="3">
    <source>
        <dbReference type="ARBA" id="ARBA00022723"/>
    </source>
</evidence>
<protein>
    <recommendedName>
        <fullName evidence="6">Replication initiation control protein YabA</fullName>
    </recommendedName>
</protein>
<evidence type="ECO:0000256" key="7">
    <source>
        <dbReference type="SAM" id="Coils"/>
    </source>
</evidence>
<feature type="binding site" evidence="6">
    <location>
        <position position="79"/>
    </location>
    <ligand>
        <name>Zn(2+)</name>
        <dbReference type="ChEBI" id="CHEBI:29105"/>
    </ligand>
</feature>
<feature type="binding site" evidence="6">
    <location>
        <position position="98"/>
    </location>
    <ligand>
        <name>Zn(2+)</name>
        <dbReference type="ChEBI" id="CHEBI:29105"/>
    </ligand>
</feature>
<feature type="binding site" evidence="6">
    <location>
        <position position="95"/>
    </location>
    <ligand>
        <name>Zn(2+)</name>
        <dbReference type="ChEBI" id="CHEBI:29105"/>
    </ligand>
</feature>
<dbReference type="GO" id="GO:0006260">
    <property type="term" value="P:DNA replication"/>
    <property type="evidence" value="ECO:0007669"/>
    <property type="project" value="UniProtKB-KW"/>
</dbReference>
<keyword evidence="4 6" id="KW-0862">Zinc</keyword>
<reference evidence="8 9" key="1">
    <citation type="submission" date="2017-06" db="EMBL/GenBank/DDBJ databases">
        <authorList>
            <consortium name="Pathogen Informatics"/>
        </authorList>
    </citation>
    <scope>NUCLEOTIDE SEQUENCE [LARGE SCALE GENOMIC DNA]</scope>
    <source>
        <strain evidence="8 9">NCTC13788</strain>
    </source>
</reference>
<keyword evidence="7" id="KW-0175">Coiled coil</keyword>
<keyword evidence="9" id="KW-1185">Reference proteome</keyword>
<dbReference type="Proteomes" id="UP000215185">
    <property type="component" value="Chromosome 1"/>
</dbReference>
<evidence type="ECO:0000256" key="4">
    <source>
        <dbReference type="ARBA" id="ARBA00022833"/>
    </source>
</evidence>
<evidence type="ECO:0000313" key="8">
    <source>
        <dbReference type="EMBL" id="SNU88766.1"/>
    </source>
</evidence>
<dbReference type="RefSeq" id="WP_018374406.1">
    <property type="nucleotide sequence ID" value="NZ_CASUGH010000088.1"/>
</dbReference>
<dbReference type="Pfam" id="PF06156">
    <property type="entry name" value="YabA"/>
    <property type="match status" value="1"/>
</dbReference>
<dbReference type="AlphaFoldDB" id="A0A239STV6"/>
<dbReference type="GO" id="GO:0008270">
    <property type="term" value="F:zinc ion binding"/>
    <property type="evidence" value="ECO:0007669"/>
    <property type="project" value="UniProtKB-UniRule"/>
</dbReference>
<dbReference type="OrthoDB" id="2112130at2"/>
<evidence type="ECO:0000313" key="9">
    <source>
        <dbReference type="Proteomes" id="UP000215185"/>
    </source>
</evidence>